<dbReference type="Gene3D" id="1.25.70.10">
    <property type="entry name" value="Transcription termination factor 3, mitochondrial"/>
    <property type="match status" value="3"/>
</dbReference>
<dbReference type="RefSeq" id="XP_031390773.1">
    <property type="nucleotide sequence ID" value="XM_031534913.1"/>
</dbReference>
<evidence type="ECO:0000313" key="5">
    <source>
        <dbReference type="RefSeq" id="XP_031390773.1"/>
    </source>
</evidence>
<dbReference type="Pfam" id="PF02536">
    <property type="entry name" value="mTERF"/>
    <property type="match status" value="3"/>
</dbReference>
<keyword evidence="4" id="KW-1185">Reference proteome</keyword>
<dbReference type="PANTHER" id="PTHR13068">
    <property type="entry name" value="CGI-12 PROTEIN-RELATED"/>
    <property type="match status" value="1"/>
</dbReference>
<evidence type="ECO:0000256" key="2">
    <source>
        <dbReference type="ARBA" id="ARBA00022472"/>
    </source>
</evidence>
<keyword evidence="2" id="KW-0804">Transcription</keyword>
<keyword evidence="2" id="KW-0805">Transcription regulation</keyword>
<protein>
    <submittedName>
        <fullName evidence="5">Uncharacterized protein LOC116203235</fullName>
    </submittedName>
</protein>
<gene>
    <name evidence="5" type="primary">LOC116203235</name>
</gene>
<dbReference type="FunFam" id="1.25.70.10:FF:000001">
    <property type="entry name" value="Mitochondrial transcription termination factor-like"/>
    <property type="match status" value="1"/>
</dbReference>
<reference evidence="4" key="1">
    <citation type="journal article" date="2020" name="Plant Biotechnol. J.">
        <title>The pomegranate (Punica granatum L.) draft genome dissects genetic divergence between soft- and hard-seeded cultivars.</title>
        <authorList>
            <person name="Luo X."/>
            <person name="Li H."/>
            <person name="Wu Z."/>
            <person name="Yao W."/>
            <person name="Zhao P."/>
            <person name="Cao D."/>
            <person name="Yu H."/>
            <person name="Li K."/>
            <person name="Poudel K."/>
            <person name="Zhao D."/>
            <person name="Zhang F."/>
            <person name="Xia X."/>
            <person name="Chen L."/>
            <person name="Wang Q."/>
            <person name="Jing D."/>
            <person name="Cao S."/>
        </authorList>
    </citation>
    <scope>NUCLEOTIDE SEQUENCE [LARGE SCALE GENOMIC DNA]</scope>
    <source>
        <strain evidence="4">cv. Tunisia</strain>
    </source>
</reference>
<accession>A0A6P8DH66</accession>
<evidence type="ECO:0000256" key="1">
    <source>
        <dbReference type="ARBA" id="ARBA00007692"/>
    </source>
</evidence>
<evidence type="ECO:0000256" key="3">
    <source>
        <dbReference type="ARBA" id="ARBA00022946"/>
    </source>
</evidence>
<dbReference type="GeneID" id="116203235"/>
<proteinExistence type="inferred from homology"/>
<dbReference type="InterPro" id="IPR003690">
    <property type="entry name" value="MTERF"/>
</dbReference>
<evidence type="ECO:0000313" key="4">
    <source>
        <dbReference type="Proteomes" id="UP000515151"/>
    </source>
</evidence>
<name>A0A6P8DH66_PUNGR</name>
<dbReference type="AlphaFoldDB" id="A0A6P8DH66"/>
<comment type="similarity">
    <text evidence="1">Belongs to the mTERF family.</text>
</comment>
<keyword evidence="2" id="KW-0806">Transcription termination</keyword>
<dbReference type="PANTHER" id="PTHR13068:SF166">
    <property type="entry name" value="TRANSCRIPTION TERMINATION FACTOR MTERF15, MITOCHONDRIAL-LIKE"/>
    <property type="match status" value="1"/>
</dbReference>
<dbReference type="GO" id="GO:0003676">
    <property type="term" value="F:nucleic acid binding"/>
    <property type="evidence" value="ECO:0007669"/>
    <property type="project" value="InterPro"/>
</dbReference>
<dbReference type="SMART" id="SM00733">
    <property type="entry name" value="Mterf"/>
    <property type="match status" value="7"/>
</dbReference>
<organism evidence="4 5">
    <name type="scientific">Punica granatum</name>
    <name type="common">Pomegranate</name>
    <dbReference type="NCBI Taxonomy" id="22663"/>
    <lineage>
        <taxon>Eukaryota</taxon>
        <taxon>Viridiplantae</taxon>
        <taxon>Streptophyta</taxon>
        <taxon>Embryophyta</taxon>
        <taxon>Tracheophyta</taxon>
        <taxon>Spermatophyta</taxon>
        <taxon>Magnoliopsida</taxon>
        <taxon>eudicotyledons</taxon>
        <taxon>Gunneridae</taxon>
        <taxon>Pentapetalae</taxon>
        <taxon>rosids</taxon>
        <taxon>malvids</taxon>
        <taxon>Myrtales</taxon>
        <taxon>Lythraceae</taxon>
        <taxon>Punica</taxon>
    </lineage>
</organism>
<keyword evidence="3" id="KW-0809">Transit peptide</keyword>
<dbReference type="InterPro" id="IPR038538">
    <property type="entry name" value="MTERF_sf"/>
</dbReference>
<reference evidence="5" key="2">
    <citation type="submission" date="2025-08" db="UniProtKB">
        <authorList>
            <consortium name="RefSeq"/>
        </authorList>
    </citation>
    <scope>IDENTIFICATION</scope>
    <source>
        <tissue evidence="5">Leaf</tissue>
    </source>
</reference>
<sequence length="691" mass="77576">MLVSSLRVRKCLAACLSSQLTTNLKHSPLPIPPLLPRISLLRFLSVQPNEDSPAFSLLVESLGLPPEIARSVCRKLQGKISKNAGPVIIMLKNHGFSADQICAVVNRCPQALGLNPEKTLLPKLEFFGSKGLLGPDLAVFISSCPYILWRSLDRLIIPHFNFFRSILKSNEKTLRAVRRIAWAGSTVAPNIRYLLDNGVSESNVAGLLLYVPTVLYSSHSRLREAMQVSKEMGLDPRKSMFQNALLVVLGMSKSSWESKARVYRNWGWSEEELLSAFRKYPLCMAVSEDKINRVMSFFVDRMGWKPSLIAQHPILFSQSLEKKTIPRGSVLQFLLSEVAGYSVCVIFHVVRLDFPQALGTHLDNPTEICENGRCNQRALYSSVELQNKLGEKARGVECLFLSFHSNEEDSPAAFSLLVDSLGLPPEAALSICQKLQRKDSNNVELNPEKTLLCKLEFFGLKGLLGPNLAEFVPLHPHLLSRSLERCIIANFNFLRSILKSDKKTLQAIGRSCYRAGPHDSTIAPNIRNLLDYGVSRWNVAALLHYVLNALYSSGARLREAMRLGEQGETIAIGVGVRKSLVLLFGDGALCMATSEDKINRTMSFFVDRMERKLSLIAQNPLLLTQSLEKKTIPKASVLRFLLSEDLFEKNDSLGNFFKMSDKAFMRRIARYREVAPRIMAIYKEEMNYKPR</sequence>
<dbReference type="Proteomes" id="UP000515151">
    <property type="component" value="Chromosome 1"/>
</dbReference>
<dbReference type="OrthoDB" id="637682at2759"/>
<dbReference type="GO" id="GO:0006353">
    <property type="term" value="P:DNA-templated transcription termination"/>
    <property type="evidence" value="ECO:0007669"/>
    <property type="project" value="UniProtKB-KW"/>
</dbReference>